<dbReference type="STRING" id="573064.Mefer_1432"/>
<gene>
    <name evidence="1" type="ordered locus">Mefer_1432</name>
</gene>
<name>C7P9K4_METFA</name>
<sequence>MMCYAFFDKDGRGLETMEEHIKKGLEVIDFYIKRNYHKKVAKCLNVDNKVGKIILEVSYVLHDVAKNLKYYQDKKTFRGHEFYSAYIAHNSITTLTGDENKDKKIRKAIACAIALHHHTMVNRFNLIEDSSKLKLCDDGIEVVKKYSPIEINIPNEIISNIEHSIMDLFTNSDEIFKGIYLILVPLMVADNISAILNRKNANENLGVLGREVIEIYNIYKKYLGDSHAIHNNFGI</sequence>
<dbReference type="InterPro" id="IPR038257">
    <property type="entry name" value="CRISPR-assoc_Cas3_HD_sf"/>
</dbReference>
<accession>C7P9K4</accession>
<dbReference type="CDD" id="cd10013">
    <property type="entry name" value="Cas3''_I"/>
    <property type="match status" value="1"/>
</dbReference>
<proteinExistence type="predicted"/>
<dbReference type="HOGENOM" id="CLU_1253645_0_0_2"/>
<protein>
    <submittedName>
        <fullName evidence="1">CRISPR-associated HD domain protein</fullName>
    </submittedName>
</protein>
<dbReference type="KEGG" id="mfe:Mefer_1432"/>
<dbReference type="GeneID" id="8366138"/>
<dbReference type="RefSeq" id="WP_015791969.1">
    <property type="nucleotide sequence ID" value="NC_013156.1"/>
</dbReference>
<keyword evidence="2" id="KW-1185">Reference proteome</keyword>
<dbReference type="Proteomes" id="UP000001495">
    <property type="component" value="Chromosome"/>
</dbReference>
<organism evidence="1 2">
    <name type="scientific">Methanocaldococcus fervens (strain DSM 4213 / JCM 15782 / AG86)</name>
    <name type="common">Methanococcus fervens</name>
    <dbReference type="NCBI Taxonomy" id="573064"/>
    <lineage>
        <taxon>Archaea</taxon>
        <taxon>Methanobacteriati</taxon>
        <taxon>Methanobacteriota</taxon>
        <taxon>Methanomada group</taxon>
        <taxon>Methanococci</taxon>
        <taxon>Methanococcales</taxon>
        <taxon>Methanocaldococcaceae</taxon>
        <taxon>Methanocaldococcus</taxon>
    </lineage>
</organism>
<reference evidence="1" key="1">
    <citation type="submission" date="2009-08" db="EMBL/GenBank/DDBJ databases">
        <title>Complete sequence of chromosome of Methanocaldococcus fervens AG86.</title>
        <authorList>
            <consortium name="US DOE Joint Genome Institute"/>
            <person name="Lucas S."/>
            <person name="Copeland A."/>
            <person name="Lapidus A."/>
            <person name="Glavina del Rio T."/>
            <person name="Tice H."/>
            <person name="Bruce D."/>
            <person name="Goodwin L."/>
            <person name="Pitluck S."/>
            <person name="Chertkov O."/>
            <person name="Detter J.C."/>
            <person name="Han C."/>
            <person name="Tapia R."/>
            <person name="Larimer F."/>
            <person name="Land M."/>
            <person name="Hauser L."/>
            <person name="Kyrpides N."/>
            <person name="Ovchinnikova G."/>
            <person name="Lupa-Sieprawska M."/>
            <person name="Whitman W.B."/>
        </authorList>
    </citation>
    <scope>NUCLEOTIDE SEQUENCE [LARGE SCALE GENOMIC DNA]</scope>
    <source>
        <strain evidence="1">AG86</strain>
    </source>
</reference>
<dbReference type="EMBL" id="CP001696">
    <property type="protein sequence ID" value="ACV25236.1"/>
    <property type="molecule type" value="Genomic_DNA"/>
</dbReference>
<dbReference type="OrthoDB" id="38882at2157"/>
<dbReference type="AlphaFoldDB" id="C7P9K4"/>
<dbReference type="eggNOG" id="arCOG01443">
    <property type="taxonomic scope" value="Archaea"/>
</dbReference>
<evidence type="ECO:0000313" key="1">
    <source>
        <dbReference type="EMBL" id="ACV25236.1"/>
    </source>
</evidence>
<dbReference type="Gene3D" id="1.10.3210.30">
    <property type="match status" value="1"/>
</dbReference>
<evidence type="ECO:0000313" key="2">
    <source>
        <dbReference type="Proteomes" id="UP000001495"/>
    </source>
</evidence>